<dbReference type="SUPFAM" id="SSF52833">
    <property type="entry name" value="Thioredoxin-like"/>
    <property type="match status" value="1"/>
</dbReference>
<sequence length="144" mass="15146">MPDDGTANGVGAGDPVVLYVCATCRAAGDPSEPRAGALLLSALREAVAETVSSNVRVESTECLSVCKRPCTVAVASEGRWTYVYGDLDPIESARTILAGIGLYAETPDGIVPWKARPEAFRKGVVARIPPFPPRHAVRIPDAAE</sequence>
<protein>
    <submittedName>
        <fullName evidence="1">DUF1636 family protein</fullName>
    </submittedName>
</protein>
<organism evidence="1 2">
    <name type="scientific">Methylobacterium marchantiae</name>
    <dbReference type="NCBI Taxonomy" id="600331"/>
    <lineage>
        <taxon>Bacteria</taxon>
        <taxon>Pseudomonadati</taxon>
        <taxon>Pseudomonadota</taxon>
        <taxon>Alphaproteobacteria</taxon>
        <taxon>Hyphomicrobiales</taxon>
        <taxon>Methylobacteriaceae</taxon>
        <taxon>Methylobacterium</taxon>
    </lineage>
</organism>
<reference evidence="2" key="1">
    <citation type="journal article" date="2019" name="Int. J. Syst. Evol. Microbiol.">
        <title>The Global Catalogue of Microorganisms (GCM) 10K type strain sequencing project: providing services to taxonomists for standard genome sequencing and annotation.</title>
        <authorList>
            <consortium name="The Broad Institute Genomics Platform"/>
            <consortium name="The Broad Institute Genome Sequencing Center for Infectious Disease"/>
            <person name="Wu L."/>
            <person name="Ma J."/>
        </authorList>
    </citation>
    <scope>NUCLEOTIDE SEQUENCE [LARGE SCALE GENOMIC DNA]</scope>
    <source>
        <strain evidence="2">CCUG 56108</strain>
    </source>
</reference>
<comment type="caution">
    <text evidence="1">The sequence shown here is derived from an EMBL/GenBank/DDBJ whole genome shotgun (WGS) entry which is preliminary data.</text>
</comment>
<dbReference type="EMBL" id="JBHTND010000001">
    <property type="protein sequence ID" value="MFD1300147.1"/>
    <property type="molecule type" value="Genomic_DNA"/>
</dbReference>
<accession>A0ABW3WSD8</accession>
<evidence type="ECO:0000313" key="1">
    <source>
        <dbReference type="EMBL" id="MFD1300147.1"/>
    </source>
</evidence>
<gene>
    <name evidence="1" type="ORF">ACFQ4G_00910</name>
</gene>
<keyword evidence="2" id="KW-1185">Reference proteome</keyword>
<dbReference type="Gene3D" id="3.40.30.10">
    <property type="entry name" value="Glutaredoxin"/>
    <property type="match status" value="1"/>
</dbReference>
<dbReference type="Pfam" id="PF07845">
    <property type="entry name" value="DUF1636"/>
    <property type="match status" value="1"/>
</dbReference>
<dbReference type="InterPro" id="IPR036249">
    <property type="entry name" value="Thioredoxin-like_sf"/>
</dbReference>
<dbReference type="InterPro" id="IPR012863">
    <property type="entry name" value="DUF1636"/>
</dbReference>
<dbReference type="CDD" id="cd02980">
    <property type="entry name" value="TRX_Fd_family"/>
    <property type="match status" value="1"/>
</dbReference>
<name>A0ABW3WSD8_9HYPH</name>
<dbReference type="RefSeq" id="WP_238206999.1">
    <property type="nucleotide sequence ID" value="NZ_JBHTND010000001.1"/>
</dbReference>
<dbReference type="Proteomes" id="UP001597176">
    <property type="component" value="Unassembled WGS sequence"/>
</dbReference>
<proteinExistence type="predicted"/>
<evidence type="ECO:0000313" key="2">
    <source>
        <dbReference type="Proteomes" id="UP001597176"/>
    </source>
</evidence>